<dbReference type="eggNOG" id="ENOG5031N1U">
    <property type="taxonomic scope" value="Bacteria"/>
</dbReference>
<organism evidence="1 2">
    <name type="scientific">Aliivibrio salmonicida (strain LFI1238)</name>
    <name type="common">Vibrio salmonicida (strain LFI1238)</name>
    <dbReference type="NCBI Taxonomy" id="316275"/>
    <lineage>
        <taxon>Bacteria</taxon>
        <taxon>Pseudomonadati</taxon>
        <taxon>Pseudomonadota</taxon>
        <taxon>Gammaproteobacteria</taxon>
        <taxon>Vibrionales</taxon>
        <taxon>Vibrionaceae</taxon>
        <taxon>Aliivibrio</taxon>
    </lineage>
</organism>
<keyword evidence="2" id="KW-1185">Reference proteome</keyword>
<name>B6ELL2_ALISL</name>
<gene>
    <name evidence="1" type="ordered locus">VSAL_I0389</name>
</gene>
<dbReference type="KEGG" id="vsa:VSAL_I0389"/>
<dbReference type="HOGENOM" id="CLU_969578_0_0_6"/>
<evidence type="ECO:0000313" key="2">
    <source>
        <dbReference type="Proteomes" id="UP000001730"/>
    </source>
</evidence>
<dbReference type="RefSeq" id="WP_012549215.1">
    <property type="nucleotide sequence ID" value="NC_011312.1"/>
</dbReference>
<dbReference type="Proteomes" id="UP000001730">
    <property type="component" value="Chromosome 1"/>
</dbReference>
<accession>B6ELL2</accession>
<dbReference type="EMBL" id="FM178379">
    <property type="protein sequence ID" value="CAQ78074.1"/>
    <property type="molecule type" value="Genomic_DNA"/>
</dbReference>
<protein>
    <submittedName>
        <fullName evidence="1">Uncharacterized protein</fullName>
    </submittedName>
</protein>
<sequence length="279" mass="32291">MLKNWTVITQAVKNGADGIMARERYLLSTQHPNHKHTELIIPIIGNKNTSLRIAIAGEKFKLQQKINNKKGGRPLSSFGMEYCLTLPKIHRPTPQQWRAIIADCCMCLAYTLKLNPNELIQYKSQIRAVLHQQPQIGRTGSGDHVHLIIGKVINNKVLKELQQKKVTSLIKQAFNTAVLKHVGLDHREYKTYELSRGKRLETWKYQHQKAEESICIQKNIIKLQNQTNKWLTAFELSNFKNKNRQFNRLIKTFDLLSTYSLSPEQQRQIDSMKAIINKI</sequence>
<proteinExistence type="predicted"/>
<dbReference type="AlphaFoldDB" id="B6ELL2"/>
<evidence type="ECO:0000313" key="1">
    <source>
        <dbReference type="EMBL" id="CAQ78074.1"/>
    </source>
</evidence>
<reference evidence="1 2" key="1">
    <citation type="journal article" date="2008" name="BMC Genomics">
        <title>The genome sequence of the fish pathogen Aliivibrio salmonicida strain LFI1238 shows extensive evidence of gene decay.</title>
        <authorList>
            <person name="Hjerde E."/>
            <person name="Lorentzen M.S."/>
            <person name="Holden M.T."/>
            <person name="Seeger K."/>
            <person name="Paulsen S."/>
            <person name="Bason N."/>
            <person name="Churcher C."/>
            <person name="Harris D."/>
            <person name="Norbertczak H."/>
            <person name="Quail M.A."/>
            <person name="Sanders S."/>
            <person name="Thurston S."/>
            <person name="Parkhill J."/>
            <person name="Willassen N.P."/>
            <person name="Thomson N.R."/>
        </authorList>
    </citation>
    <scope>NUCLEOTIDE SEQUENCE [LARGE SCALE GENOMIC DNA]</scope>
    <source>
        <strain evidence="1 2">LFI1238</strain>
    </source>
</reference>